<proteinExistence type="predicted"/>
<evidence type="ECO:0000313" key="2">
    <source>
        <dbReference type="EMBL" id="MEH8017361.1"/>
    </source>
</evidence>
<keyword evidence="1" id="KW-0472">Membrane</keyword>
<sequence length="116" mass="12424">MEQSTDSNNNFSRKVDLAAGTVHKSIDQAANAASPAIKHMTDSAHSTVDRMANGANHAAEAMSIKGAQLHHLQQQLADNTRSQIRNHPLMSIGIAVAGGVLFSWWLSRRSAGHEGN</sequence>
<evidence type="ECO:0000256" key="1">
    <source>
        <dbReference type="SAM" id="Phobius"/>
    </source>
</evidence>
<protein>
    <recommendedName>
        <fullName evidence="4">Membrane-anchored ribosome-binding protein, inhibits growth in stationary phase, ElaB/YqjD/DUF883 family</fullName>
    </recommendedName>
</protein>
<keyword evidence="1" id="KW-1133">Transmembrane helix</keyword>
<accession>A0ABU8C6R8</accession>
<dbReference type="EMBL" id="JALAAR010000006">
    <property type="protein sequence ID" value="MEH8017361.1"/>
    <property type="molecule type" value="Genomic_DNA"/>
</dbReference>
<feature type="transmembrane region" description="Helical" evidence="1">
    <location>
        <begin position="89"/>
        <end position="106"/>
    </location>
</feature>
<evidence type="ECO:0000313" key="3">
    <source>
        <dbReference type="Proteomes" id="UP001375382"/>
    </source>
</evidence>
<gene>
    <name evidence="2" type="ORF">MN202_08960</name>
</gene>
<keyword evidence="3" id="KW-1185">Reference proteome</keyword>
<evidence type="ECO:0008006" key="4">
    <source>
        <dbReference type="Google" id="ProtNLM"/>
    </source>
</evidence>
<organism evidence="2 3">
    <name type="scientific">Rheinheimera muenzenbergensis</name>
    <dbReference type="NCBI Taxonomy" id="1193628"/>
    <lineage>
        <taxon>Bacteria</taxon>
        <taxon>Pseudomonadati</taxon>
        <taxon>Pseudomonadota</taxon>
        <taxon>Gammaproteobacteria</taxon>
        <taxon>Chromatiales</taxon>
        <taxon>Chromatiaceae</taxon>
        <taxon>Rheinheimera</taxon>
    </lineage>
</organism>
<reference evidence="2 3" key="1">
    <citation type="journal article" date="2023" name="Ecotoxicol. Environ. Saf.">
        <title>Mercury remediation potential of mercury-resistant strain Rheinheimera metallidurans sp. nov. isolated from a municipal waste dumping site.</title>
        <authorList>
            <person name="Yadav V."/>
            <person name="Manjhi A."/>
            <person name="Vadakedath N."/>
        </authorList>
    </citation>
    <scope>NUCLEOTIDE SEQUENCE [LARGE SCALE GENOMIC DNA]</scope>
    <source>
        <strain evidence="2 3">E-49</strain>
    </source>
</reference>
<dbReference type="RefSeq" id="WP_335735767.1">
    <property type="nucleotide sequence ID" value="NZ_JALAAR010000006.1"/>
</dbReference>
<comment type="caution">
    <text evidence="2">The sequence shown here is derived from an EMBL/GenBank/DDBJ whole genome shotgun (WGS) entry which is preliminary data.</text>
</comment>
<keyword evidence="1" id="KW-0812">Transmembrane</keyword>
<dbReference type="Proteomes" id="UP001375382">
    <property type="component" value="Unassembled WGS sequence"/>
</dbReference>
<name>A0ABU8C6R8_9GAMM</name>